<organism evidence="2 3">
    <name type="scientific">Cajanus cajan</name>
    <name type="common">Pigeon pea</name>
    <name type="synonym">Cajanus indicus</name>
    <dbReference type="NCBI Taxonomy" id="3821"/>
    <lineage>
        <taxon>Eukaryota</taxon>
        <taxon>Viridiplantae</taxon>
        <taxon>Streptophyta</taxon>
        <taxon>Embryophyta</taxon>
        <taxon>Tracheophyta</taxon>
        <taxon>Spermatophyta</taxon>
        <taxon>Magnoliopsida</taxon>
        <taxon>eudicotyledons</taxon>
        <taxon>Gunneridae</taxon>
        <taxon>Pentapetalae</taxon>
        <taxon>rosids</taxon>
        <taxon>fabids</taxon>
        <taxon>Fabales</taxon>
        <taxon>Fabaceae</taxon>
        <taxon>Papilionoideae</taxon>
        <taxon>50 kb inversion clade</taxon>
        <taxon>NPAAA clade</taxon>
        <taxon>indigoferoid/millettioid clade</taxon>
        <taxon>Phaseoleae</taxon>
        <taxon>Cajanus</taxon>
    </lineage>
</organism>
<dbReference type="InterPro" id="IPR054722">
    <property type="entry name" value="PolX-like_BBD"/>
</dbReference>
<dbReference type="Proteomes" id="UP000075243">
    <property type="component" value="Chromosome 6"/>
</dbReference>
<sequence length="95" mass="10425">ILDSNASDHMTGNQSLFSQLSFSDSLPFVTSADGSQIKVCGIGQIHPLPNIVFECTCFVYDLTPGKKKPHPLYACTLSYDRLSRSLYGLKQSPRA</sequence>
<evidence type="ECO:0000313" key="3">
    <source>
        <dbReference type="Proteomes" id="UP000075243"/>
    </source>
</evidence>
<evidence type="ECO:0000313" key="2">
    <source>
        <dbReference type="EMBL" id="KYP66664.1"/>
    </source>
</evidence>
<dbReference type="Gramene" id="C.cajan_12581.t">
    <property type="protein sequence ID" value="C.cajan_12581.t"/>
    <property type="gene ID" value="C.cajan_12581"/>
</dbReference>
<reference evidence="2 3" key="1">
    <citation type="journal article" date="2012" name="Nat. Biotechnol.">
        <title>Draft genome sequence of pigeonpea (Cajanus cajan), an orphan legume crop of resource-poor farmers.</title>
        <authorList>
            <person name="Varshney R.K."/>
            <person name="Chen W."/>
            <person name="Li Y."/>
            <person name="Bharti A.K."/>
            <person name="Saxena R.K."/>
            <person name="Schlueter J.A."/>
            <person name="Donoghue M.T."/>
            <person name="Azam S."/>
            <person name="Fan G."/>
            <person name="Whaley A.M."/>
            <person name="Farmer A.D."/>
            <person name="Sheridan J."/>
            <person name="Iwata A."/>
            <person name="Tuteja R."/>
            <person name="Penmetsa R.V."/>
            <person name="Wu W."/>
            <person name="Upadhyaya H.D."/>
            <person name="Yang S.P."/>
            <person name="Shah T."/>
            <person name="Saxena K.B."/>
            <person name="Michael T."/>
            <person name="McCombie W.R."/>
            <person name="Yang B."/>
            <person name="Zhang G."/>
            <person name="Yang H."/>
            <person name="Wang J."/>
            <person name="Spillane C."/>
            <person name="Cook D.R."/>
            <person name="May G.D."/>
            <person name="Xu X."/>
            <person name="Jackson S.A."/>
        </authorList>
    </citation>
    <scope>NUCLEOTIDE SEQUENCE [LARGE SCALE GENOMIC DNA]</scope>
    <source>
        <strain evidence="3">cv. Asha</strain>
    </source>
</reference>
<feature type="non-terminal residue" evidence="2">
    <location>
        <position position="1"/>
    </location>
</feature>
<proteinExistence type="predicted"/>
<protein>
    <recommendedName>
        <fullName evidence="1">Retrovirus-related Pol polyprotein from transposon TNT 1-94-like beta-barrel domain-containing protein</fullName>
    </recommendedName>
</protein>
<dbReference type="AlphaFoldDB" id="A0A151THY1"/>
<accession>A0A151THY1</accession>
<keyword evidence="3" id="KW-1185">Reference proteome</keyword>
<dbReference type="Pfam" id="PF22936">
    <property type="entry name" value="Pol_BBD"/>
    <property type="match status" value="1"/>
</dbReference>
<name>A0A151THY1_CAJCA</name>
<dbReference type="EMBL" id="CM003608">
    <property type="protein sequence ID" value="KYP66664.1"/>
    <property type="molecule type" value="Genomic_DNA"/>
</dbReference>
<feature type="domain" description="Retrovirus-related Pol polyprotein from transposon TNT 1-94-like beta-barrel" evidence="1">
    <location>
        <begin position="1"/>
        <end position="46"/>
    </location>
</feature>
<gene>
    <name evidence="2" type="ORF">KK1_012966</name>
</gene>
<evidence type="ECO:0000259" key="1">
    <source>
        <dbReference type="Pfam" id="PF22936"/>
    </source>
</evidence>